<dbReference type="SUPFAM" id="SSF55073">
    <property type="entry name" value="Nucleotide cyclase"/>
    <property type="match status" value="1"/>
</dbReference>
<dbReference type="InterPro" id="IPR000160">
    <property type="entry name" value="GGDEF_dom"/>
</dbReference>
<dbReference type="InterPro" id="IPR029787">
    <property type="entry name" value="Nucleotide_cyclase"/>
</dbReference>
<comment type="caution">
    <text evidence="2">The sequence shown here is derived from an EMBL/GenBank/DDBJ whole genome shotgun (WGS) entry which is preliminary data.</text>
</comment>
<dbReference type="PANTHER" id="PTHR45138:SF9">
    <property type="entry name" value="DIGUANYLATE CYCLASE DGCM-RELATED"/>
    <property type="match status" value="1"/>
</dbReference>
<dbReference type="InterPro" id="IPR043128">
    <property type="entry name" value="Rev_trsase/Diguanyl_cyclase"/>
</dbReference>
<organism evidence="2 3">
    <name type="scientific">Clostridium subterminale</name>
    <dbReference type="NCBI Taxonomy" id="1550"/>
    <lineage>
        <taxon>Bacteria</taxon>
        <taxon>Bacillati</taxon>
        <taxon>Bacillota</taxon>
        <taxon>Clostridia</taxon>
        <taxon>Eubacteriales</taxon>
        <taxon>Clostridiaceae</taxon>
        <taxon>Clostridium</taxon>
    </lineage>
</organism>
<dbReference type="CDD" id="cd01949">
    <property type="entry name" value="GGDEF"/>
    <property type="match status" value="1"/>
</dbReference>
<dbReference type="PROSITE" id="PS50887">
    <property type="entry name" value="GGDEF"/>
    <property type="match status" value="1"/>
</dbReference>
<protein>
    <submittedName>
        <fullName evidence="2">GGDEF domain-containing protein</fullName>
    </submittedName>
</protein>
<dbReference type="SMART" id="SM00267">
    <property type="entry name" value="GGDEF"/>
    <property type="match status" value="1"/>
</dbReference>
<name>A0ABN1KSR4_CLOSU</name>
<dbReference type="NCBIfam" id="TIGR00254">
    <property type="entry name" value="GGDEF"/>
    <property type="match status" value="1"/>
</dbReference>
<dbReference type="RefSeq" id="WP_343826861.1">
    <property type="nucleotide sequence ID" value="NZ_BAAACI010000006.1"/>
</dbReference>
<dbReference type="EMBL" id="BAAACI010000006">
    <property type="protein sequence ID" value="GAA0775053.1"/>
    <property type="molecule type" value="Genomic_DNA"/>
</dbReference>
<keyword evidence="3" id="KW-1185">Reference proteome</keyword>
<dbReference type="Gene3D" id="3.30.70.270">
    <property type="match status" value="1"/>
</dbReference>
<accession>A0ABN1KSR4</accession>
<evidence type="ECO:0000313" key="3">
    <source>
        <dbReference type="Proteomes" id="UP001501047"/>
    </source>
</evidence>
<proteinExistence type="predicted"/>
<evidence type="ECO:0000313" key="2">
    <source>
        <dbReference type="EMBL" id="GAA0775053.1"/>
    </source>
</evidence>
<feature type="domain" description="GGDEF" evidence="1">
    <location>
        <begin position="161"/>
        <end position="296"/>
    </location>
</feature>
<dbReference type="Pfam" id="PF00990">
    <property type="entry name" value="GGDEF"/>
    <property type="match status" value="1"/>
</dbReference>
<gene>
    <name evidence="2" type="ORF">GCM10008908_25950</name>
</gene>
<reference evidence="2 3" key="1">
    <citation type="journal article" date="2019" name="Int. J. Syst. Evol. Microbiol.">
        <title>The Global Catalogue of Microorganisms (GCM) 10K type strain sequencing project: providing services to taxonomists for standard genome sequencing and annotation.</title>
        <authorList>
            <consortium name="The Broad Institute Genomics Platform"/>
            <consortium name="The Broad Institute Genome Sequencing Center for Infectious Disease"/>
            <person name="Wu L."/>
            <person name="Ma J."/>
        </authorList>
    </citation>
    <scope>NUCLEOTIDE SEQUENCE [LARGE SCALE GENOMIC DNA]</scope>
    <source>
        <strain evidence="2 3">JCM 1417</strain>
    </source>
</reference>
<sequence>MDIMNDVKERLSIFKNIYDMIRIVDPMKNEIISTESDTMNADTHCYELWNRNGICENCVSKKAYESNETVVKIEYNNNKIFVVMASPINIGKETYIVELLKDISQGGVIIDRDREYSESIENFLKNIQETTLIDDLTGVYNRRYIRERLEVDVEKSIREHKPMSVIMADIDYFKEINDTYGHIVGDNVLKDFTRIVSKYIRSNGNDWIGRYGGEEFLIVLNDTDEDKAEIIAERIRRNLEETTLEYKGNKFSITCSFGVYGFRDSDMNTEDIIHRADINLYEAKEKGRNTTVVNKNRLKDK</sequence>
<dbReference type="InterPro" id="IPR050469">
    <property type="entry name" value="Diguanylate_Cyclase"/>
</dbReference>
<dbReference type="Proteomes" id="UP001501047">
    <property type="component" value="Unassembled WGS sequence"/>
</dbReference>
<evidence type="ECO:0000259" key="1">
    <source>
        <dbReference type="PROSITE" id="PS50887"/>
    </source>
</evidence>
<dbReference type="PANTHER" id="PTHR45138">
    <property type="entry name" value="REGULATORY COMPONENTS OF SENSORY TRANSDUCTION SYSTEM"/>
    <property type="match status" value="1"/>
</dbReference>